<feature type="region of interest" description="Disordered" evidence="1">
    <location>
        <begin position="632"/>
        <end position="672"/>
    </location>
</feature>
<dbReference type="SUPFAM" id="SSF101447">
    <property type="entry name" value="Formin homology 2 domain (FH2 domain)"/>
    <property type="match status" value="1"/>
</dbReference>
<feature type="compositionally biased region" description="Polar residues" evidence="1">
    <location>
        <begin position="1078"/>
        <end position="1088"/>
    </location>
</feature>
<dbReference type="OMA" id="KRHSWSG"/>
<dbReference type="SMART" id="SM00498">
    <property type="entry name" value="FH2"/>
    <property type="match status" value="1"/>
</dbReference>
<reference evidence="3" key="2">
    <citation type="submission" date="2025-08" db="UniProtKB">
        <authorList>
            <consortium name="Ensembl"/>
        </authorList>
    </citation>
    <scope>IDENTIFICATION</scope>
</reference>
<organism evidence="3 4">
    <name type="scientific">Oreochromis niloticus</name>
    <name type="common">Nile tilapia</name>
    <name type="synonym">Tilapia nilotica</name>
    <dbReference type="NCBI Taxonomy" id="8128"/>
    <lineage>
        <taxon>Eukaryota</taxon>
        <taxon>Metazoa</taxon>
        <taxon>Chordata</taxon>
        <taxon>Craniata</taxon>
        <taxon>Vertebrata</taxon>
        <taxon>Euteleostomi</taxon>
        <taxon>Actinopterygii</taxon>
        <taxon>Neopterygii</taxon>
        <taxon>Teleostei</taxon>
        <taxon>Neoteleostei</taxon>
        <taxon>Acanthomorphata</taxon>
        <taxon>Ovalentaria</taxon>
        <taxon>Cichlomorphae</taxon>
        <taxon>Cichliformes</taxon>
        <taxon>Cichlidae</taxon>
        <taxon>African cichlids</taxon>
        <taxon>Pseudocrenilabrinae</taxon>
        <taxon>Oreochromini</taxon>
        <taxon>Oreochromis</taxon>
    </lineage>
</organism>
<feature type="compositionally biased region" description="Polar residues" evidence="1">
    <location>
        <begin position="956"/>
        <end position="996"/>
    </location>
</feature>
<evidence type="ECO:0000259" key="2">
    <source>
        <dbReference type="PROSITE" id="PS51444"/>
    </source>
</evidence>
<accession>A0A669D755</accession>
<feature type="compositionally biased region" description="Polar residues" evidence="1">
    <location>
        <begin position="823"/>
        <end position="834"/>
    </location>
</feature>
<dbReference type="PANTHER" id="PTHR46345">
    <property type="entry name" value="INVERTED FORMIN-2"/>
    <property type="match status" value="1"/>
</dbReference>
<feature type="compositionally biased region" description="Low complexity" evidence="1">
    <location>
        <begin position="1185"/>
        <end position="1202"/>
    </location>
</feature>
<feature type="region of interest" description="Disordered" evidence="1">
    <location>
        <begin position="563"/>
        <end position="610"/>
    </location>
</feature>
<feature type="compositionally biased region" description="Low complexity" evidence="1">
    <location>
        <begin position="931"/>
        <end position="947"/>
    </location>
</feature>
<feature type="compositionally biased region" description="Low complexity" evidence="1">
    <location>
        <begin position="574"/>
        <end position="586"/>
    </location>
</feature>
<dbReference type="RefSeq" id="XP_005461262.1">
    <property type="nucleotide sequence ID" value="XM_005461205.3"/>
</dbReference>
<feature type="compositionally biased region" description="Polar residues" evidence="1">
    <location>
        <begin position="638"/>
        <end position="654"/>
    </location>
</feature>
<feature type="region of interest" description="Disordered" evidence="1">
    <location>
        <begin position="28"/>
        <end position="77"/>
    </location>
</feature>
<dbReference type="OrthoDB" id="26518at2759"/>
<feature type="compositionally biased region" description="Basic and acidic residues" evidence="1">
    <location>
        <begin position="1258"/>
        <end position="1269"/>
    </location>
</feature>
<dbReference type="Ensembl" id="ENSONIT00000054014.1">
    <property type="protein sequence ID" value="ENSONIP00000054719.1"/>
    <property type="gene ID" value="ENSONIG00000031893.1"/>
</dbReference>
<feature type="compositionally biased region" description="Polar residues" evidence="1">
    <location>
        <begin position="906"/>
        <end position="919"/>
    </location>
</feature>
<dbReference type="InterPro" id="IPR015425">
    <property type="entry name" value="FH2_Formin"/>
</dbReference>
<feature type="compositionally biased region" description="Low complexity" evidence="1">
    <location>
        <begin position="1156"/>
        <end position="1165"/>
    </location>
</feature>
<feature type="region of interest" description="Disordered" evidence="1">
    <location>
        <begin position="515"/>
        <end position="550"/>
    </location>
</feature>
<sequence length="1282" mass="140126">MHVMGSVSQANASQDLSVQQEDIAIVVTMSTPSPPYNQSRYSDIEDNQMKSPDIPPPPPPPPPPLPPLLPELGHPAGGLKKKRRVRSFFWKTIPEEQVKGRLNLWTQGRVKQKYQIDAQTVEELFGQHDGQSKNLATPARGGKTSSSFRETKQEVSILDAKRGMNIAIFLKQFKRSNETIVDEIRHGNSEAFGVERLRELLKLLPESEEVKKLKAHHGEVSQLSLADSFMYQLIQVPSYTVRIESMLLKEDFPAACEAMKRDIKILRSAIKELMCCEELHAVLHLVLQAGNILNAGGYAGNAVGFKLSSLLSLADTKANKPGMNLLHFVALEAQKKDEKLLEFPLKLSHIQAAARISLETLDAELHLLTSRTHSVEESIQRDTELLQQLDSFLQHATSSLCSLRGSRQQLKREGSELIDFFCEDRDSFRLDDCFSIFHTFCSRFTNAVKENMEREVKEAARRQRIQELEEKKRHSWAGGEKVDGVFGLRCHSELDMSTALSQHDEAGLLMELLTPRSHPRSPVNNSHSPLGRAVSLRRSRKSPSCSPSIAAERELSTFLEKATDRKNIQQRGKGSSFPSPSSPGFPVSTQTAPQNPSSPSKRSPKNKNHATATYLSQNATQTCANATNPANELAVKPTSDSNQPSEHNNNSSDQPGMGLTSHATPTTSKTKDVELVLTQQTDCTDERFQQSTTATGNMVVVLEKCTLVPELKVFDSGDTLTSHSDNRHVGLHQDDVTITDLEEEKGDESQVDKVQNGQLIVNPKQSDEQVGELSSSSTPREDDEGQEDKVVVWCVTGVCEATSDTQSTYAETEKGQHKGDNQGGNKQTSSTNDMPSEPQPANEKPVPVPISSQPVPVSRCEDTSLLVSSSVWRPKEPPSPNIVPALTADASEKDKELDHQEEEAEASTNKNSDGVTVSKESTEEKSKNNMASKDLTSKTAKAASSTKVKAEPATPSKLSNKSLPTSKVQTNGKKPATPNTISASGKSKSIRTLTTSENKDMRRVVPITRTNRSPSRIKHTEKSQAQNRGSSSTAVPTSLIPSRRSSASPRQVARPANAPSSQQSGIPKTLDPKDSKDQNVSGTQPSAREQNKDFQGKLFSQKPLMKPKAQQEEKICRSTLRALSQGGRSGGGGSISAPATPLRKATSSSSSVLPGFARSTASSSFRRTHTNLAVPAASQSPNTGSDPSPKSSPKTPSSVAPSRTSLPITRSRSLRVHASARSSDVQKLSLSSQRKSQSVKSSPRASRHDLLAPPKGHRWNDSDSDKSTHSQDSVLPTRPRWR</sequence>
<dbReference type="PANTHER" id="PTHR46345:SF11">
    <property type="entry name" value="FORMIN-J-LIKE"/>
    <property type="match status" value="1"/>
</dbReference>
<dbReference type="GeneTree" id="ENSGT00940000155128"/>
<dbReference type="InParanoid" id="A0A669D755"/>
<feature type="compositionally biased region" description="Low complexity" evidence="1">
    <location>
        <begin position="1225"/>
        <end position="1242"/>
    </location>
</feature>
<feature type="compositionally biased region" description="Polar residues" evidence="1">
    <location>
        <begin position="1023"/>
        <end position="1049"/>
    </location>
</feature>
<dbReference type="GeneID" id="102077743"/>
<evidence type="ECO:0000313" key="4">
    <source>
        <dbReference type="Proteomes" id="UP000005207"/>
    </source>
</evidence>
<gene>
    <name evidence="3" type="primary">LOC102077743</name>
</gene>
<reference evidence="4" key="1">
    <citation type="submission" date="2012-01" db="EMBL/GenBank/DDBJ databases">
        <title>The Genome Sequence of Oreochromis niloticus (Nile Tilapia).</title>
        <authorList>
            <consortium name="Broad Institute Genome Assembly Team"/>
            <consortium name="Broad Institute Sequencing Platform"/>
            <person name="Di Palma F."/>
            <person name="Johnson J."/>
            <person name="Lander E.S."/>
            <person name="Lindblad-Toh K."/>
        </authorList>
    </citation>
    <scope>NUCLEOTIDE SEQUENCE [LARGE SCALE GENOMIC DNA]</scope>
</reference>
<dbReference type="InterPro" id="IPR042201">
    <property type="entry name" value="FH2_Formin_sf"/>
</dbReference>
<reference evidence="3" key="3">
    <citation type="submission" date="2025-09" db="UniProtKB">
        <authorList>
            <consortium name="Ensembl"/>
        </authorList>
    </citation>
    <scope>IDENTIFICATION</scope>
</reference>
<feature type="compositionally biased region" description="Basic and acidic residues" evidence="1">
    <location>
        <begin position="811"/>
        <end position="820"/>
    </location>
</feature>
<evidence type="ECO:0000313" key="3">
    <source>
        <dbReference type="Ensembl" id="ENSONIP00000054719.1"/>
    </source>
</evidence>
<feature type="region of interest" description="Disordered" evidence="1">
    <location>
        <begin position="806"/>
        <end position="1282"/>
    </location>
</feature>
<keyword evidence="4" id="KW-1185">Reference proteome</keyword>
<feature type="domain" description="FH2" evidence="2">
    <location>
        <begin position="75"/>
        <end position="470"/>
    </location>
</feature>
<evidence type="ECO:0000256" key="1">
    <source>
        <dbReference type="SAM" id="MobiDB-lite"/>
    </source>
</evidence>
<dbReference type="Pfam" id="PF02181">
    <property type="entry name" value="FH2"/>
    <property type="match status" value="1"/>
</dbReference>
<dbReference type="Proteomes" id="UP000005207">
    <property type="component" value="Linkage group LG3"/>
</dbReference>
<proteinExistence type="predicted"/>
<feature type="region of interest" description="Disordered" evidence="1">
    <location>
        <begin position="744"/>
        <end position="787"/>
    </location>
</feature>
<dbReference type="PROSITE" id="PS51444">
    <property type="entry name" value="FH2"/>
    <property type="match status" value="1"/>
</dbReference>
<dbReference type="Gene3D" id="1.20.58.2220">
    <property type="entry name" value="Formin, FH2 domain"/>
    <property type="match status" value="1"/>
</dbReference>
<dbReference type="KEGG" id="onl:102077743"/>
<name>A0A669D755_ORENI</name>
<feature type="compositionally biased region" description="Polar residues" evidence="1">
    <location>
        <begin position="28"/>
        <end position="41"/>
    </location>
</feature>
<protein>
    <submittedName>
        <fullName evidence="3">FH2 domain-containing protein 1</fullName>
    </submittedName>
</protein>
<feature type="compositionally biased region" description="Low complexity" evidence="1">
    <location>
        <begin position="849"/>
        <end position="858"/>
    </location>
</feature>
<feature type="compositionally biased region" description="Pro residues" evidence="1">
    <location>
        <begin position="53"/>
        <end position="69"/>
    </location>
</feature>